<accession>A0A2R5EIF0</accession>
<dbReference type="Proteomes" id="UP000245202">
    <property type="component" value="Unassembled WGS sequence"/>
</dbReference>
<sequence length="49" mass="5500">MLEHIPNDAKAMSELMRVMKKTGVSLLQVPIDMKLEETFEDPSIVTPEG</sequence>
<comment type="caution">
    <text evidence="1">The sequence shown here is derived from an EMBL/GenBank/DDBJ whole genome shotgun (WGS) entry which is preliminary data.</text>
</comment>
<reference evidence="1 2" key="1">
    <citation type="submission" date="2017-08" db="EMBL/GenBank/DDBJ databases">
        <title>Substantial Increase in Enzyme Production by Combined Drug-Resistance Mutations in Paenibacillus agaridevorans.</title>
        <authorList>
            <person name="Tanaka Y."/>
            <person name="Funane K."/>
            <person name="Hosaka T."/>
            <person name="Shiwa Y."/>
            <person name="Fujita N."/>
            <person name="Miyazaki T."/>
            <person name="Yoshikawa H."/>
            <person name="Murakami K."/>
            <person name="Kasahara K."/>
            <person name="Inaoka T."/>
            <person name="Hiraga Y."/>
            <person name="Ochi K."/>
        </authorList>
    </citation>
    <scope>NUCLEOTIDE SEQUENCE [LARGE SCALE GENOMIC DNA]</scope>
    <source>
        <strain evidence="1 2">T-3040</strain>
    </source>
</reference>
<organism evidence="1 2">
    <name type="scientific">Paenibacillus agaridevorans</name>
    <dbReference type="NCBI Taxonomy" id="171404"/>
    <lineage>
        <taxon>Bacteria</taxon>
        <taxon>Bacillati</taxon>
        <taxon>Bacillota</taxon>
        <taxon>Bacilli</taxon>
        <taxon>Bacillales</taxon>
        <taxon>Paenibacillaceae</taxon>
        <taxon>Paenibacillus</taxon>
    </lineage>
</organism>
<evidence type="ECO:0000313" key="1">
    <source>
        <dbReference type="EMBL" id="GBG06370.1"/>
    </source>
</evidence>
<proteinExistence type="predicted"/>
<evidence type="ECO:0000313" key="2">
    <source>
        <dbReference type="Proteomes" id="UP000245202"/>
    </source>
</evidence>
<name>A0A2R5EIF0_9BACL</name>
<keyword evidence="2" id="KW-1185">Reference proteome</keyword>
<dbReference type="EMBL" id="BDQX01000042">
    <property type="protein sequence ID" value="GBG06370.1"/>
    <property type="molecule type" value="Genomic_DNA"/>
</dbReference>
<gene>
    <name evidence="1" type="ORF">PAT3040_00895</name>
</gene>
<protein>
    <recommendedName>
        <fullName evidence="3">SAM-dependent methyltransferase</fullName>
    </recommendedName>
</protein>
<dbReference type="AlphaFoldDB" id="A0A2R5EIF0"/>
<evidence type="ECO:0008006" key="3">
    <source>
        <dbReference type="Google" id="ProtNLM"/>
    </source>
</evidence>